<organism evidence="1 2">
    <name type="scientific">bacterium (Candidatus Blackallbacteria) CG17_big_fil_post_rev_8_21_14_2_50_48_46</name>
    <dbReference type="NCBI Taxonomy" id="2014261"/>
    <lineage>
        <taxon>Bacteria</taxon>
        <taxon>Candidatus Blackallbacteria</taxon>
    </lineage>
</organism>
<dbReference type="EMBL" id="PFFQ01000053">
    <property type="protein sequence ID" value="PIW15244.1"/>
    <property type="molecule type" value="Genomic_DNA"/>
</dbReference>
<dbReference type="SUPFAM" id="SSF81301">
    <property type="entry name" value="Nucleotidyltransferase"/>
    <property type="match status" value="1"/>
</dbReference>
<reference evidence="1 2" key="1">
    <citation type="submission" date="2017-09" db="EMBL/GenBank/DDBJ databases">
        <title>Depth-based differentiation of microbial function through sediment-hosted aquifers and enrichment of novel symbionts in the deep terrestrial subsurface.</title>
        <authorList>
            <person name="Probst A.J."/>
            <person name="Ladd B."/>
            <person name="Jarett J.K."/>
            <person name="Geller-Mcgrath D.E."/>
            <person name="Sieber C.M."/>
            <person name="Emerson J.B."/>
            <person name="Anantharaman K."/>
            <person name="Thomas B.C."/>
            <person name="Malmstrom R."/>
            <person name="Stieglmeier M."/>
            <person name="Klingl A."/>
            <person name="Woyke T."/>
            <person name="Ryan C.M."/>
            <person name="Banfield J.F."/>
        </authorList>
    </citation>
    <scope>NUCLEOTIDE SEQUENCE [LARGE SCALE GENOMIC DNA]</scope>
    <source>
        <strain evidence="1">CG17_big_fil_post_rev_8_21_14_2_50_48_46</strain>
    </source>
</reference>
<dbReference type="Proteomes" id="UP000231019">
    <property type="component" value="Unassembled WGS sequence"/>
</dbReference>
<dbReference type="AlphaFoldDB" id="A0A2M7G0K0"/>
<sequence length="392" mass="45900">MTFFTPSRFTLYGSQLLDQHIQRDLRMIVQSLRERWPEHTIEAIVLSGGYGRGEGGVLRKNGQEYPFDDYDLLVVFRQIRSADLQAYNTSLHNAAQALSQRTAFKVDIAPACDIESLRKAPFNLFWYELRHGHKVIWGRPEVMENLPDFPDAELPASEAFKLLLNRGVELWRVIEAGIPLRETWLDIRWEPLLMALHNAVISIGDSLLILNQQYHWSYQERVQILKRYFQQGHGLPEASMLTFLYPEAIQYKLSPSDYRDLPVEWVVGKLEVVRKLFLNYFYFSLQHLGMPVQNVQTAYPEAVKAHLYHRPGLRQRWQNFQQNRTYFKSWDWASAWNWHPPHLRFLAALPYLLENGALEPGPELAGLFPGCGAQPDLDTLRQFFEREWKMIL</sequence>
<proteinExistence type="predicted"/>
<gene>
    <name evidence="1" type="ORF">COW36_17650</name>
</gene>
<comment type="caution">
    <text evidence="1">The sequence shown here is derived from an EMBL/GenBank/DDBJ whole genome shotgun (WGS) entry which is preliminary data.</text>
</comment>
<evidence type="ECO:0000313" key="2">
    <source>
        <dbReference type="Proteomes" id="UP000231019"/>
    </source>
</evidence>
<evidence type="ECO:0000313" key="1">
    <source>
        <dbReference type="EMBL" id="PIW15244.1"/>
    </source>
</evidence>
<name>A0A2M7G0K0_9BACT</name>
<protein>
    <submittedName>
        <fullName evidence="1">Uncharacterized protein</fullName>
    </submittedName>
</protein>
<dbReference type="InterPro" id="IPR043519">
    <property type="entry name" value="NT_sf"/>
</dbReference>
<accession>A0A2M7G0K0</accession>